<dbReference type="AlphaFoldDB" id="A0AAE1RLK6"/>
<dbReference type="EMBL" id="JAVYJV010000015">
    <property type="protein sequence ID" value="KAK4352982.1"/>
    <property type="molecule type" value="Genomic_DNA"/>
</dbReference>
<feature type="compositionally biased region" description="Polar residues" evidence="1">
    <location>
        <begin position="1"/>
        <end position="11"/>
    </location>
</feature>
<feature type="region of interest" description="Disordered" evidence="1">
    <location>
        <begin position="1"/>
        <end position="34"/>
    </location>
</feature>
<protein>
    <submittedName>
        <fullName evidence="2">Uncharacterized protein</fullName>
    </submittedName>
</protein>
<organism evidence="2 3">
    <name type="scientific">Anisodus tanguticus</name>
    <dbReference type="NCBI Taxonomy" id="243964"/>
    <lineage>
        <taxon>Eukaryota</taxon>
        <taxon>Viridiplantae</taxon>
        <taxon>Streptophyta</taxon>
        <taxon>Embryophyta</taxon>
        <taxon>Tracheophyta</taxon>
        <taxon>Spermatophyta</taxon>
        <taxon>Magnoliopsida</taxon>
        <taxon>eudicotyledons</taxon>
        <taxon>Gunneridae</taxon>
        <taxon>Pentapetalae</taxon>
        <taxon>asterids</taxon>
        <taxon>lamiids</taxon>
        <taxon>Solanales</taxon>
        <taxon>Solanaceae</taxon>
        <taxon>Solanoideae</taxon>
        <taxon>Hyoscyameae</taxon>
        <taxon>Anisodus</taxon>
    </lineage>
</organism>
<proteinExistence type="predicted"/>
<dbReference type="Proteomes" id="UP001291623">
    <property type="component" value="Unassembled WGS sequence"/>
</dbReference>
<comment type="caution">
    <text evidence="2">The sequence shown here is derived from an EMBL/GenBank/DDBJ whole genome shotgun (WGS) entry which is preliminary data.</text>
</comment>
<name>A0AAE1RLK6_9SOLA</name>
<accession>A0AAE1RLK6</accession>
<gene>
    <name evidence="2" type="ORF">RND71_028500</name>
</gene>
<reference evidence="2" key="1">
    <citation type="submission" date="2023-12" db="EMBL/GenBank/DDBJ databases">
        <title>Genome assembly of Anisodus tanguticus.</title>
        <authorList>
            <person name="Wang Y.-J."/>
        </authorList>
    </citation>
    <scope>NUCLEOTIDE SEQUENCE</scope>
    <source>
        <strain evidence="2">KB-2021</strain>
        <tissue evidence="2">Leaf</tissue>
    </source>
</reference>
<evidence type="ECO:0000313" key="3">
    <source>
        <dbReference type="Proteomes" id="UP001291623"/>
    </source>
</evidence>
<sequence>MAQQVYSNSFTRVRPAASASKRQRLPRTSQESDSLHIACARTQGHVARKMIVDKCTP</sequence>
<keyword evidence="3" id="KW-1185">Reference proteome</keyword>
<evidence type="ECO:0000256" key="1">
    <source>
        <dbReference type="SAM" id="MobiDB-lite"/>
    </source>
</evidence>
<evidence type="ECO:0000313" key="2">
    <source>
        <dbReference type="EMBL" id="KAK4352982.1"/>
    </source>
</evidence>